<feature type="compositionally biased region" description="Low complexity" evidence="1">
    <location>
        <begin position="121"/>
        <end position="137"/>
    </location>
</feature>
<name>A0AA40EEB0_9PEZI</name>
<dbReference type="AlphaFoldDB" id="A0AA40EEB0"/>
<feature type="region of interest" description="Disordered" evidence="1">
    <location>
        <begin position="107"/>
        <end position="137"/>
    </location>
</feature>
<proteinExistence type="predicted"/>
<evidence type="ECO:0000256" key="1">
    <source>
        <dbReference type="SAM" id="MobiDB-lite"/>
    </source>
</evidence>
<gene>
    <name evidence="2" type="ORF">B0T26DRAFT_747059</name>
</gene>
<keyword evidence="3" id="KW-1185">Reference proteome</keyword>
<dbReference type="EMBL" id="JAUIRO010000001">
    <property type="protein sequence ID" value="KAK0735247.1"/>
    <property type="molecule type" value="Genomic_DNA"/>
</dbReference>
<protein>
    <submittedName>
        <fullName evidence="2">Uncharacterized protein</fullName>
    </submittedName>
</protein>
<dbReference type="GeneID" id="85328062"/>
<dbReference type="Proteomes" id="UP001172101">
    <property type="component" value="Unassembled WGS sequence"/>
</dbReference>
<evidence type="ECO:0000313" key="2">
    <source>
        <dbReference type="EMBL" id="KAK0735247.1"/>
    </source>
</evidence>
<organism evidence="2 3">
    <name type="scientific">Lasiosphaeria miniovina</name>
    <dbReference type="NCBI Taxonomy" id="1954250"/>
    <lineage>
        <taxon>Eukaryota</taxon>
        <taxon>Fungi</taxon>
        <taxon>Dikarya</taxon>
        <taxon>Ascomycota</taxon>
        <taxon>Pezizomycotina</taxon>
        <taxon>Sordariomycetes</taxon>
        <taxon>Sordariomycetidae</taxon>
        <taxon>Sordariales</taxon>
        <taxon>Lasiosphaeriaceae</taxon>
        <taxon>Lasiosphaeria</taxon>
    </lineage>
</organism>
<reference evidence="2" key="1">
    <citation type="submission" date="2023-06" db="EMBL/GenBank/DDBJ databases">
        <title>Genome-scale phylogeny and comparative genomics of the fungal order Sordariales.</title>
        <authorList>
            <consortium name="Lawrence Berkeley National Laboratory"/>
            <person name="Hensen N."/>
            <person name="Bonometti L."/>
            <person name="Westerberg I."/>
            <person name="Brannstrom I.O."/>
            <person name="Guillou S."/>
            <person name="Cros-Aarteil S."/>
            <person name="Calhoun S."/>
            <person name="Haridas S."/>
            <person name="Kuo A."/>
            <person name="Mondo S."/>
            <person name="Pangilinan J."/>
            <person name="Riley R."/>
            <person name="LaButti K."/>
            <person name="Andreopoulos B."/>
            <person name="Lipzen A."/>
            <person name="Chen C."/>
            <person name="Yanf M."/>
            <person name="Daum C."/>
            <person name="Ng V."/>
            <person name="Clum A."/>
            <person name="Steindorff A."/>
            <person name="Ohm R."/>
            <person name="Martin F."/>
            <person name="Silar P."/>
            <person name="Natvig D."/>
            <person name="Lalanne C."/>
            <person name="Gautier V."/>
            <person name="Ament-velasquez S.L."/>
            <person name="Kruys A."/>
            <person name="Hutchinson M.I."/>
            <person name="Powell A.J."/>
            <person name="Barry K."/>
            <person name="Miller A.N."/>
            <person name="Grigoriev I.V."/>
            <person name="Debuchy R."/>
            <person name="Gladieux P."/>
            <person name="Thoren M.H."/>
            <person name="Johannesson H."/>
        </authorList>
    </citation>
    <scope>NUCLEOTIDE SEQUENCE</scope>
    <source>
        <strain evidence="2">SMH2392-1A</strain>
    </source>
</reference>
<sequence>MESYVNPLSLSSASYAAELAAPSSANRSLSRSRRRGQACIYDDDEDSRLVARAVDDICGHPFWSQASLLDNMGANRAAVPASGDGYSGPFVALPSQIADRVSGLISSPRVPPHRSGLRPGKSCLKSSASRVSSSASKKQVSFQHGLEDLKLRCMITGQVHPPKFRDRKQYNRDIYELREANACAKRESESGEIALSGGYEPVMGVSPEQDLEAAQYLAELRELEWGAAMAKVIAKIDKARSTRVPSKKHRHLHPEVVASRRHNRAARESRLLPSLPTPAFAFANPLCGGRRFGG</sequence>
<accession>A0AA40EEB0</accession>
<comment type="caution">
    <text evidence="2">The sequence shown here is derived from an EMBL/GenBank/DDBJ whole genome shotgun (WGS) entry which is preliminary data.</text>
</comment>
<dbReference type="RefSeq" id="XP_060304124.1">
    <property type="nucleotide sequence ID" value="XM_060444792.1"/>
</dbReference>
<evidence type="ECO:0000313" key="3">
    <source>
        <dbReference type="Proteomes" id="UP001172101"/>
    </source>
</evidence>